<keyword evidence="4 6" id="KW-1133">Transmembrane helix</keyword>
<dbReference type="Proteomes" id="UP000036932">
    <property type="component" value="Unassembled WGS sequence"/>
</dbReference>
<dbReference type="GO" id="GO:0055085">
    <property type="term" value="P:transmembrane transport"/>
    <property type="evidence" value="ECO:0007669"/>
    <property type="project" value="TreeGrafter"/>
</dbReference>
<dbReference type="PANTHER" id="PTHR21716:SF62">
    <property type="entry name" value="TRANSPORT PROTEIN YDBI-RELATED"/>
    <property type="match status" value="1"/>
</dbReference>
<dbReference type="AlphaFoldDB" id="A0A0M1N2Z8"/>
<sequence length="357" mass="40556">MNFLREFFANNIVRRILFLLLVVLLLYSLRNMLNLLLLLFLVTFVMGRLEQFITKKISKLFPISPIVVNTILYAALIFGLVYGIVNYVPKLINQISDLYFSIIKFLNTPQSDEIAELVSSALGKLELEQYGSQALNYILKIGKWAEVIIFVIVLSYFYLIQKKTVNDFTEKLSKSKISWAYNEFKYFGQKFTSSFGKVIEVQLMIALLNTILTTIGLSILGYPYLFALTIMVFLLSLVPVVGVVISFIPISIIGYQIGGISTVIWAIVMILIIHAVETYFLNPKLYAHKTKLPMFYTFIVLIFSQHFMGTWGLIIGIPIFMFLLDIFEVDQNNAVSSTNGAAQLPAESVSPRNNQQP</sequence>
<comment type="subcellular location">
    <subcellularLocation>
        <location evidence="1">Membrane</location>
        <topology evidence="1">Multi-pass membrane protein</topology>
    </subcellularLocation>
</comment>
<organism evidence="7 8">
    <name type="scientific">Paenibacillus solani</name>
    <dbReference type="NCBI Taxonomy" id="1705565"/>
    <lineage>
        <taxon>Bacteria</taxon>
        <taxon>Bacillati</taxon>
        <taxon>Bacillota</taxon>
        <taxon>Bacilli</taxon>
        <taxon>Bacillales</taxon>
        <taxon>Paenibacillaceae</taxon>
        <taxon>Paenibacillus</taxon>
    </lineage>
</organism>
<feature type="transmembrane region" description="Helical" evidence="6">
    <location>
        <begin position="257"/>
        <end position="276"/>
    </location>
</feature>
<evidence type="ECO:0000313" key="7">
    <source>
        <dbReference type="EMBL" id="KOR76538.1"/>
    </source>
</evidence>
<reference evidence="8" key="1">
    <citation type="submission" date="2015-08" db="EMBL/GenBank/DDBJ databases">
        <title>Genome sequencing project for genomic taxonomy and phylogenomics of Bacillus-like bacteria.</title>
        <authorList>
            <person name="Liu B."/>
            <person name="Wang J."/>
            <person name="Zhu Y."/>
            <person name="Liu G."/>
            <person name="Chen Q."/>
            <person name="Chen Z."/>
            <person name="Lan J."/>
            <person name="Che J."/>
            <person name="Ge C."/>
            <person name="Shi H."/>
            <person name="Pan Z."/>
            <person name="Liu X."/>
        </authorList>
    </citation>
    <scope>NUCLEOTIDE SEQUENCE [LARGE SCALE GENOMIC DNA]</scope>
    <source>
        <strain evidence="8">FJAT-22460</strain>
    </source>
</reference>
<proteinExistence type="inferred from homology"/>
<dbReference type="Pfam" id="PF01594">
    <property type="entry name" value="AI-2E_transport"/>
    <property type="match status" value="1"/>
</dbReference>
<feature type="transmembrane region" description="Helical" evidence="6">
    <location>
        <begin position="226"/>
        <end position="250"/>
    </location>
</feature>
<evidence type="ECO:0000256" key="3">
    <source>
        <dbReference type="ARBA" id="ARBA00022692"/>
    </source>
</evidence>
<dbReference type="InterPro" id="IPR002549">
    <property type="entry name" value="AI-2E-like"/>
</dbReference>
<comment type="similarity">
    <text evidence="2">Belongs to the autoinducer-2 exporter (AI-2E) (TC 2.A.86) family.</text>
</comment>
<keyword evidence="8" id="KW-1185">Reference proteome</keyword>
<dbReference type="OrthoDB" id="9772136at2"/>
<feature type="transmembrane region" description="Helical" evidence="6">
    <location>
        <begin position="141"/>
        <end position="159"/>
    </location>
</feature>
<protein>
    <recommendedName>
        <fullName evidence="9">Permease</fullName>
    </recommendedName>
</protein>
<keyword evidence="3 6" id="KW-0812">Transmembrane</keyword>
<keyword evidence="5 6" id="KW-0472">Membrane</keyword>
<name>A0A0M1N2Z8_9BACL</name>
<evidence type="ECO:0000256" key="5">
    <source>
        <dbReference type="ARBA" id="ARBA00023136"/>
    </source>
</evidence>
<accession>A0A0M1N2Z8</accession>
<evidence type="ECO:0000256" key="2">
    <source>
        <dbReference type="ARBA" id="ARBA00009773"/>
    </source>
</evidence>
<dbReference type="PANTHER" id="PTHR21716">
    <property type="entry name" value="TRANSMEMBRANE PROTEIN"/>
    <property type="match status" value="1"/>
</dbReference>
<feature type="transmembrane region" description="Helical" evidence="6">
    <location>
        <begin position="198"/>
        <end position="220"/>
    </location>
</feature>
<dbReference type="EMBL" id="LIUT01000006">
    <property type="protein sequence ID" value="KOR76538.1"/>
    <property type="molecule type" value="Genomic_DNA"/>
</dbReference>
<feature type="transmembrane region" description="Helical" evidence="6">
    <location>
        <begin position="66"/>
        <end position="85"/>
    </location>
</feature>
<comment type="caution">
    <text evidence="7">The sequence shown here is derived from an EMBL/GenBank/DDBJ whole genome shotgun (WGS) entry which is preliminary data.</text>
</comment>
<dbReference type="RefSeq" id="WP_054404439.1">
    <property type="nucleotide sequence ID" value="NZ_LIUT01000006.1"/>
</dbReference>
<evidence type="ECO:0008006" key="9">
    <source>
        <dbReference type="Google" id="ProtNLM"/>
    </source>
</evidence>
<evidence type="ECO:0000256" key="4">
    <source>
        <dbReference type="ARBA" id="ARBA00022989"/>
    </source>
</evidence>
<dbReference type="GO" id="GO:0016020">
    <property type="term" value="C:membrane"/>
    <property type="evidence" value="ECO:0007669"/>
    <property type="project" value="UniProtKB-SubCell"/>
</dbReference>
<evidence type="ECO:0000313" key="8">
    <source>
        <dbReference type="Proteomes" id="UP000036932"/>
    </source>
</evidence>
<evidence type="ECO:0000256" key="6">
    <source>
        <dbReference type="SAM" id="Phobius"/>
    </source>
</evidence>
<gene>
    <name evidence="7" type="ORF">AM231_21450</name>
</gene>
<feature type="transmembrane region" description="Helical" evidence="6">
    <location>
        <begin position="296"/>
        <end position="324"/>
    </location>
</feature>
<dbReference type="PATRIC" id="fig|1705565.3.peg.395"/>
<evidence type="ECO:0000256" key="1">
    <source>
        <dbReference type="ARBA" id="ARBA00004141"/>
    </source>
</evidence>